<keyword evidence="3" id="KW-0270">Exopolysaccharide synthesis</keyword>
<accession>A0A1Q2CRQ4</accession>
<feature type="domain" description="Stealth protein CR1 conserved region 1" evidence="5">
    <location>
        <begin position="175"/>
        <end position="200"/>
    </location>
</feature>
<dbReference type="AlphaFoldDB" id="A0A1Q2CRQ4"/>
<keyword evidence="2" id="KW-0808">Transferase</keyword>
<protein>
    <recommendedName>
        <fullName evidence="9">Sugar phosphotransferase</fullName>
    </recommendedName>
</protein>
<reference evidence="8" key="1">
    <citation type="submission" date="2017-02" db="EMBL/GenBank/DDBJ databases">
        <title>Tessaracoccus aquaemaris sp. nov., isolated from the intestine of a Korean rockfish, Sebastes schlegelii, in a marine aquaculture pond.</title>
        <authorList>
            <person name="Tak E.J."/>
            <person name="Bae J.-W."/>
        </authorList>
    </citation>
    <scope>NUCLEOTIDE SEQUENCE [LARGE SCALE GENOMIC DNA]</scope>
    <source>
        <strain evidence="8">NSG39</strain>
    </source>
</reference>
<dbReference type="OrthoDB" id="570545at2"/>
<evidence type="ECO:0000259" key="5">
    <source>
        <dbReference type="Pfam" id="PF17101"/>
    </source>
</evidence>
<evidence type="ECO:0000259" key="4">
    <source>
        <dbReference type="Pfam" id="PF11380"/>
    </source>
</evidence>
<evidence type="ECO:0000256" key="2">
    <source>
        <dbReference type="ARBA" id="ARBA00022679"/>
    </source>
</evidence>
<dbReference type="PANTHER" id="PTHR24045">
    <property type="match status" value="1"/>
</dbReference>
<dbReference type="GO" id="GO:0000271">
    <property type="term" value="P:polysaccharide biosynthetic process"/>
    <property type="evidence" value="ECO:0007669"/>
    <property type="project" value="UniProtKB-KW"/>
</dbReference>
<dbReference type="Pfam" id="PF17101">
    <property type="entry name" value="Stealth_CR1"/>
    <property type="match status" value="1"/>
</dbReference>
<dbReference type="EMBL" id="CP019606">
    <property type="protein sequence ID" value="AQP48787.1"/>
    <property type="molecule type" value="Genomic_DNA"/>
</dbReference>
<dbReference type="STRING" id="1332264.BW730_16030"/>
<evidence type="ECO:0000313" key="7">
    <source>
        <dbReference type="EMBL" id="AQP48787.1"/>
    </source>
</evidence>
<feature type="domain" description="Stealth protein CR3 conserved region 3" evidence="6">
    <location>
        <begin position="365"/>
        <end position="408"/>
    </location>
</feature>
<dbReference type="InterPro" id="IPR031358">
    <property type="entry name" value="Stealth_CR1"/>
</dbReference>
<dbReference type="Pfam" id="PF17102">
    <property type="entry name" value="Stealth_CR3"/>
    <property type="match status" value="1"/>
</dbReference>
<dbReference type="PANTHER" id="PTHR24045:SF0">
    <property type="entry name" value="N-ACETYLGLUCOSAMINE-1-PHOSPHOTRANSFERASE SUBUNITS ALPHA_BETA"/>
    <property type="match status" value="1"/>
</dbReference>
<sequence>MLTSAVAVGLHRVERLGQAAAERIGHAWTRRRDRWHATDTTFWVQYRGSSVLADLWESASLAMDATLADCVSALGAIAHQVTREGWELPTIRIAAEDWDAALDAIGRLGRPLYLARLDDDAPVAQRPIASWRAHGLTSPVRAYRVWGEDGRFIAGPDVGVTLTTGAAPEPTFADEDIDIVFTWVDGADPAWRARRSLRRGDEVGLHPTAVNDARYDQIDELRYALRAVERFAPWRRRVFLVTDGQRPAWLPSEFPHVEVVRHDEIFPDPASLPTFNSHAIESRLHHIAGLAERWLYLNDDVFLARYAAPSMFYDEAGRMSVFRSAEGVGNGPADFDDAPVAAATKNTGQMMRRLGHPGVAVTKLKHVPHPQLRSLSAELEAALPLEFGVTANSPFRHPDDLSVASSLAPHLAIATGRGAEARVAHFYADVASPELRWRLPRLLEWRDCDVICLNSTDLPPQSAVNHWLASL</sequence>
<organism evidence="7 8">
    <name type="scientific">Tessaracoccus aquimaris</name>
    <dbReference type="NCBI Taxonomy" id="1332264"/>
    <lineage>
        <taxon>Bacteria</taxon>
        <taxon>Bacillati</taxon>
        <taxon>Actinomycetota</taxon>
        <taxon>Actinomycetes</taxon>
        <taxon>Propionibacteriales</taxon>
        <taxon>Propionibacteriaceae</taxon>
        <taxon>Tessaracoccus</taxon>
    </lineage>
</organism>
<gene>
    <name evidence="7" type="ORF">BW730_16030</name>
</gene>
<keyword evidence="8" id="KW-1185">Reference proteome</keyword>
<evidence type="ECO:0000256" key="3">
    <source>
        <dbReference type="ARBA" id="ARBA00023169"/>
    </source>
</evidence>
<evidence type="ECO:0000313" key="8">
    <source>
        <dbReference type="Proteomes" id="UP000188145"/>
    </source>
</evidence>
<evidence type="ECO:0000256" key="1">
    <source>
        <dbReference type="ARBA" id="ARBA00007583"/>
    </source>
</evidence>
<proteinExistence type="inferred from homology"/>
<dbReference type="GO" id="GO:0016772">
    <property type="term" value="F:transferase activity, transferring phosphorus-containing groups"/>
    <property type="evidence" value="ECO:0007669"/>
    <property type="project" value="InterPro"/>
</dbReference>
<comment type="similarity">
    <text evidence="1">Belongs to the stealth family.</text>
</comment>
<dbReference type="RefSeq" id="WP_077687135.1">
    <property type="nucleotide sequence ID" value="NZ_CP019606.1"/>
</dbReference>
<dbReference type="InterPro" id="IPR047141">
    <property type="entry name" value="Stealth"/>
</dbReference>
<evidence type="ECO:0000259" key="6">
    <source>
        <dbReference type="Pfam" id="PF17102"/>
    </source>
</evidence>
<evidence type="ECO:0008006" key="9">
    <source>
        <dbReference type="Google" id="ProtNLM"/>
    </source>
</evidence>
<dbReference type="Pfam" id="PF11380">
    <property type="entry name" value="Stealth_CR2"/>
    <property type="match status" value="1"/>
</dbReference>
<dbReference type="InterPro" id="IPR021520">
    <property type="entry name" value="Stealth_CR2"/>
</dbReference>
<dbReference type="InterPro" id="IPR031357">
    <property type="entry name" value="Stealth_CR3"/>
</dbReference>
<dbReference type="Proteomes" id="UP000188145">
    <property type="component" value="Chromosome"/>
</dbReference>
<feature type="domain" description="Stealth protein CR2 conserved region 2" evidence="4">
    <location>
        <begin position="214"/>
        <end position="318"/>
    </location>
</feature>
<name>A0A1Q2CRQ4_9ACTN</name>
<dbReference type="KEGG" id="tes:BW730_16030"/>